<dbReference type="PANTHER" id="PTHR38790:SF4">
    <property type="entry name" value="2EXR DOMAIN-CONTAINING PROTEIN"/>
    <property type="match status" value="1"/>
</dbReference>
<dbReference type="EMBL" id="JAUJFL010000001">
    <property type="protein sequence ID" value="KAK2613121.1"/>
    <property type="molecule type" value="Genomic_DNA"/>
</dbReference>
<sequence length="343" mass="39062">MSSTFSDQDFAQQDKSLLFSKLPLEIRRRIYQQLWFDHGLTQHIFLFSQNSYLQSFPCFLSPEELNQEPSSATSAAGSTDELIATPQFEPFDDPGDIDGALQELTLDDGDRLLLCEPPCSTWCMHHVCFYRWIEKWDKSFSKVYSASYRANMLCPLRDPRSSPVLAVLLACKQAHQEASESLFSTMRFSFSSLNAMHMFLEQVPQPLVSRIQYADILSIDGEFLDPSRPTAEFPSPAQKVYETLRASFPKLKELRLTLHASWYSQEIPRKRDLKPLYALAHKKESLRKFEVFLPTQKSNSKVGYGEIHPSLKDAPFSVKLVPPCCRVITECHCFCGPPPSVAG</sequence>
<comment type="caution">
    <text evidence="2">The sequence shown here is derived from an EMBL/GenBank/DDBJ whole genome shotgun (WGS) entry which is preliminary data.</text>
</comment>
<feature type="domain" description="DUF7730" evidence="1">
    <location>
        <begin position="12"/>
        <end position="62"/>
    </location>
</feature>
<keyword evidence="3" id="KW-1185">Reference proteome</keyword>
<dbReference type="Pfam" id="PF24864">
    <property type="entry name" value="DUF7730"/>
    <property type="match status" value="2"/>
</dbReference>
<protein>
    <recommendedName>
        <fullName evidence="1">DUF7730 domain-containing protein</fullName>
    </recommendedName>
</protein>
<accession>A0AAD9SN26</accession>
<dbReference type="InterPro" id="IPR056632">
    <property type="entry name" value="DUF7730"/>
</dbReference>
<organism evidence="2 3">
    <name type="scientific">Phomopsis amygdali</name>
    <name type="common">Fusicoccum amygdali</name>
    <dbReference type="NCBI Taxonomy" id="1214568"/>
    <lineage>
        <taxon>Eukaryota</taxon>
        <taxon>Fungi</taxon>
        <taxon>Dikarya</taxon>
        <taxon>Ascomycota</taxon>
        <taxon>Pezizomycotina</taxon>
        <taxon>Sordariomycetes</taxon>
        <taxon>Sordariomycetidae</taxon>
        <taxon>Diaporthales</taxon>
        <taxon>Diaporthaceae</taxon>
        <taxon>Diaporthe</taxon>
    </lineage>
</organism>
<dbReference type="AlphaFoldDB" id="A0AAD9SN26"/>
<evidence type="ECO:0000313" key="2">
    <source>
        <dbReference type="EMBL" id="KAK2613121.1"/>
    </source>
</evidence>
<gene>
    <name evidence="2" type="ORF">N8I77_000050</name>
</gene>
<dbReference type="PANTHER" id="PTHR38790">
    <property type="entry name" value="2EXR DOMAIN-CONTAINING PROTEIN-RELATED"/>
    <property type="match status" value="1"/>
</dbReference>
<dbReference type="Proteomes" id="UP001265746">
    <property type="component" value="Unassembled WGS sequence"/>
</dbReference>
<proteinExistence type="predicted"/>
<reference evidence="2" key="1">
    <citation type="submission" date="2023-06" db="EMBL/GenBank/DDBJ databases">
        <authorList>
            <person name="Noh H."/>
        </authorList>
    </citation>
    <scope>NUCLEOTIDE SEQUENCE</scope>
    <source>
        <strain evidence="2">DUCC20226</strain>
    </source>
</reference>
<evidence type="ECO:0000259" key="1">
    <source>
        <dbReference type="Pfam" id="PF24864"/>
    </source>
</evidence>
<evidence type="ECO:0000313" key="3">
    <source>
        <dbReference type="Proteomes" id="UP001265746"/>
    </source>
</evidence>
<name>A0AAD9SN26_PHOAM</name>
<feature type="domain" description="DUF7730" evidence="1">
    <location>
        <begin position="159"/>
        <end position="308"/>
    </location>
</feature>